<evidence type="ECO:0000256" key="1">
    <source>
        <dbReference type="ARBA" id="ARBA00004479"/>
    </source>
</evidence>
<dbReference type="AlphaFoldDB" id="A0A175YNE7"/>
<evidence type="ECO:0000256" key="10">
    <source>
        <dbReference type="ARBA" id="ARBA00023136"/>
    </source>
</evidence>
<evidence type="ECO:0000256" key="2">
    <source>
        <dbReference type="ARBA" id="ARBA00022527"/>
    </source>
</evidence>
<evidence type="ECO:0000256" key="12">
    <source>
        <dbReference type="SAM" id="Phobius"/>
    </source>
</evidence>
<accession>A0A175YNE7</accession>
<keyword evidence="9 12" id="KW-1133">Transmembrane helix</keyword>
<dbReference type="PROSITE" id="PS50011">
    <property type="entry name" value="PROTEIN_KINASE_DOM"/>
    <property type="match status" value="1"/>
</dbReference>
<dbReference type="CDD" id="cd14066">
    <property type="entry name" value="STKc_IRAK"/>
    <property type="match status" value="1"/>
</dbReference>
<dbReference type="Gramene" id="KZM84993">
    <property type="protein sequence ID" value="KZM84993"/>
    <property type="gene ID" value="DCAR_027585"/>
</dbReference>
<keyword evidence="7" id="KW-0418">Kinase</keyword>
<dbReference type="PROSITE" id="PS00108">
    <property type="entry name" value="PROTEIN_KINASE_ST"/>
    <property type="match status" value="1"/>
</dbReference>
<keyword evidence="3" id="KW-0808">Transferase</keyword>
<evidence type="ECO:0000256" key="11">
    <source>
        <dbReference type="ARBA" id="ARBA00023180"/>
    </source>
</evidence>
<dbReference type="EMBL" id="LNRQ01000008">
    <property type="protein sequence ID" value="KZM84993.1"/>
    <property type="molecule type" value="Genomic_DNA"/>
</dbReference>
<evidence type="ECO:0000256" key="8">
    <source>
        <dbReference type="ARBA" id="ARBA00022840"/>
    </source>
</evidence>
<dbReference type="FunFam" id="1.10.510.10:FF:000590">
    <property type="entry name" value="PR5-like receptor kinase"/>
    <property type="match status" value="1"/>
</dbReference>
<dbReference type="Pfam" id="PF00069">
    <property type="entry name" value="Pkinase"/>
    <property type="match status" value="1"/>
</dbReference>
<dbReference type="GO" id="GO:0016020">
    <property type="term" value="C:membrane"/>
    <property type="evidence" value="ECO:0007669"/>
    <property type="project" value="UniProtKB-SubCell"/>
</dbReference>
<gene>
    <name evidence="14" type="ORF">DCAR_027585</name>
</gene>
<keyword evidence="11" id="KW-0325">Glycoprotein</keyword>
<evidence type="ECO:0000256" key="3">
    <source>
        <dbReference type="ARBA" id="ARBA00022679"/>
    </source>
</evidence>
<evidence type="ECO:0000256" key="9">
    <source>
        <dbReference type="ARBA" id="ARBA00022989"/>
    </source>
</evidence>
<dbReference type="STRING" id="79200.A0A175YNE7"/>
<dbReference type="GO" id="GO:0004674">
    <property type="term" value="F:protein serine/threonine kinase activity"/>
    <property type="evidence" value="ECO:0007669"/>
    <property type="project" value="UniProtKB-KW"/>
</dbReference>
<evidence type="ECO:0000256" key="6">
    <source>
        <dbReference type="ARBA" id="ARBA00022741"/>
    </source>
</evidence>
<keyword evidence="6" id="KW-0547">Nucleotide-binding</keyword>
<evidence type="ECO:0000256" key="7">
    <source>
        <dbReference type="ARBA" id="ARBA00022777"/>
    </source>
</evidence>
<protein>
    <recommendedName>
        <fullName evidence="13">Protein kinase domain-containing protein</fullName>
    </recommendedName>
</protein>
<dbReference type="InterPro" id="IPR000719">
    <property type="entry name" value="Prot_kinase_dom"/>
</dbReference>
<keyword evidence="4 12" id="KW-0812">Transmembrane</keyword>
<dbReference type="FunFam" id="3.30.200.20:FF:000178">
    <property type="entry name" value="serine/threonine-protein kinase PBS1-like"/>
    <property type="match status" value="1"/>
</dbReference>
<name>A0A175YNE7_DAUCS</name>
<comment type="caution">
    <text evidence="14">The sequence shown here is derived from an EMBL/GenBank/DDBJ whole genome shotgun (WGS) entry which is preliminary data.</text>
</comment>
<dbReference type="InterPro" id="IPR008271">
    <property type="entry name" value="Ser/Thr_kinase_AS"/>
</dbReference>
<dbReference type="SUPFAM" id="SSF56112">
    <property type="entry name" value="Protein kinase-like (PK-like)"/>
    <property type="match status" value="1"/>
</dbReference>
<proteinExistence type="predicted"/>
<feature type="domain" description="Protein kinase" evidence="13">
    <location>
        <begin position="334"/>
        <end position="623"/>
    </location>
</feature>
<organism evidence="14">
    <name type="scientific">Daucus carota subsp. sativus</name>
    <name type="common">Carrot</name>
    <dbReference type="NCBI Taxonomy" id="79200"/>
    <lineage>
        <taxon>Eukaryota</taxon>
        <taxon>Viridiplantae</taxon>
        <taxon>Streptophyta</taxon>
        <taxon>Embryophyta</taxon>
        <taxon>Tracheophyta</taxon>
        <taxon>Spermatophyta</taxon>
        <taxon>Magnoliopsida</taxon>
        <taxon>eudicotyledons</taxon>
        <taxon>Gunneridae</taxon>
        <taxon>Pentapetalae</taxon>
        <taxon>asterids</taxon>
        <taxon>campanulids</taxon>
        <taxon>Apiales</taxon>
        <taxon>Apiaceae</taxon>
        <taxon>Apioideae</taxon>
        <taxon>Scandiceae</taxon>
        <taxon>Daucinae</taxon>
        <taxon>Daucus</taxon>
        <taxon>Daucus sect. Daucus</taxon>
    </lineage>
</organism>
<dbReference type="PANTHER" id="PTHR27009">
    <property type="entry name" value="RUST RESISTANCE KINASE LR10-RELATED"/>
    <property type="match status" value="1"/>
</dbReference>
<reference evidence="14" key="1">
    <citation type="journal article" date="2016" name="Nat. Genet.">
        <title>A high-quality carrot genome assembly provides new insights into carotenoid accumulation and asterid genome evolution.</title>
        <authorList>
            <person name="Iorizzo M."/>
            <person name="Ellison S."/>
            <person name="Senalik D."/>
            <person name="Zeng P."/>
            <person name="Satapoomin P."/>
            <person name="Huang J."/>
            <person name="Bowman M."/>
            <person name="Iovene M."/>
            <person name="Sanseverino W."/>
            <person name="Cavagnaro P."/>
            <person name="Yildiz M."/>
            <person name="Macko-Podgorni A."/>
            <person name="Moranska E."/>
            <person name="Grzebelus E."/>
            <person name="Grzebelus D."/>
            <person name="Ashrafi H."/>
            <person name="Zheng Z."/>
            <person name="Cheng S."/>
            <person name="Spooner D."/>
            <person name="Van Deynze A."/>
            <person name="Simon P."/>
        </authorList>
    </citation>
    <scope>NUCLEOTIDE SEQUENCE [LARGE SCALE GENOMIC DNA]</scope>
    <source>
        <tissue evidence="14">Leaf</tissue>
    </source>
</reference>
<keyword evidence="2" id="KW-0723">Serine/threonine-protein kinase</keyword>
<comment type="subcellular location">
    <subcellularLocation>
        <location evidence="1">Membrane</location>
        <topology evidence="1">Single-pass type I membrane protein</topology>
    </subcellularLocation>
</comment>
<dbReference type="SMART" id="SM00220">
    <property type="entry name" value="S_TKc"/>
    <property type="match status" value="1"/>
</dbReference>
<sequence>MRMECKEVQNDVCSRVTRCGATEIRFPFNLRDADEEQHKKDHCVFPPGFQLTCHDPSEFSPVNDFLPMLEFEYQVNTSLPGLYLSFSVKAVVISIDYKSQQLQFIYSSAFVSSYRVIRQHYHYSHSNQHDDNLPNYPFKPFTLTHSSLYPIQHNGPIDFYYHFTSYMNDYTFYNCSSTSEIDIGIYVIEPVTSMRGHGYQVYAVYSYAEILEVLITSCTKMYNISDVPFIMGGLTWFEPNCNDCEDEGQYCKFKPNSTTLTQCYPKGTSPLNVPLIGKVGGITFVLLSFVALYYATKSYKQKKRYHLKIETFLEDYRALKPSRYSYADIKKMSNQFKVKLGEEGYGSVYKGQLSNDVVVAVKVLNDKVDAKESGEDFINEVSTIGLIHHVNVVRLVGYCADGCRRALVYEFLPNNSLDKFVYSREKKNKRFLGWEKMQDIALGTARGIEYLHQGCAQPILHFDIKPHNILLDQNFNPKVSDFGLAKLCTRGQSMVSLTMARGTIGYIAPEVFSRNFGKVSAKSDVYSFGMLLLEMVGVRNHSSVGREGASEVYFPEWIYHQLEQERETGSQIEQEANSTIAKKLTIVGLWCINWHPAERPSMKHVIQMLQEENCPAIPPNPFFSANSKNASTFSNKVEVISESD</sequence>
<dbReference type="OMA" id="RMECKEV"/>
<dbReference type="Gene3D" id="1.10.510.10">
    <property type="entry name" value="Transferase(Phosphotransferase) domain 1"/>
    <property type="match status" value="1"/>
</dbReference>
<evidence type="ECO:0000259" key="13">
    <source>
        <dbReference type="PROSITE" id="PS50011"/>
    </source>
</evidence>
<dbReference type="InterPro" id="IPR011009">
    <property type="entry name" value="Kinase-like_dom_sf"/>
</dbReference>
<dbReference type="Gene3D" id="3.30.200.20">
    <property type="entry name" value="Phosphorylase Kinase, domain 1"/>
    <property type="match status" value="1"/>
</dbReference>
<dbReference type="InterPro" id="IPR045874">
    <property type="entry name" value="LRK10/LRL21-25-like"/>
</dbReference>
<evidence type="ECO:0000256" key="4">
    <source>
        <dbReference type="ARBA" id="ARBA00022692"/>
    </source>
</evidence>
<dbReference type="GO" id="GO:0005524">
    <property type="term" value="F:ATP binding"/>
    <property type="evidence" value="ECO:0007669"/>
    <property type="project" value="UniProtKB-KW"/>
</dbReference>
<keyword evidence="10 12" id="KW-0472">Membrane</keyword>
<keyword evidence="5" id="KW-0732">Signal</keyword>
<feature type="transmembrane region" description="Helical" evidence="12">
    <location>
        <begin position="275"/>
        <end position="295"/>
    </location>
</feature>
<evidence type="ECO:0000313" key="14">
    <source>
        <dbReference type="EMBL" id="KZM84993.1"/>
    </source>
</evidence>
<keyword evidence="8" id="KW-0067">ATP-binding</keyword>
<evidence type="ECO:0000256" key="5">
    <source>
        <dbReference type="ARBA" id="ARBA00022729"/>
    </source>
</evidence>